<dbReference type="PANTHER" id="PTHR38926">
    <property type="entry name" value="F-BOX DOMAIN CONTAINING PROTEIN, EXPRESSED"/>
    <property type="match status" value="1"/>
</dbReference>
<evidence type="ECO:0000259" key="1">
    <source>
        <dbReference type="Pfam" id="PF12937"/>
    </source>
</evidence>
<dbReference type="Gene3D" id="1.20.1280.50">
    <property type="match status" value="1"/>
</dbReference>
<dbReference type="InterPro" id="IPR001810">
    <property type="entry name" value="F-box_dom"/>
</dbReference>
<dbReference type="InterPro" id="IPR032675">
    <property type="entry name" value="LRR_dom_sf"/>
</dbReference>
<dbReference type="SUPFAM" id="SSF52047">
    <property type="entry name" value="RNI-like"/>
    <property type="match status" value="1"/>
</dbReference>
<dbReference type="Gene3D" id="3.80.10.10">
    <property type="entry name" value="Ribonuclease Inhibitor"/>
    <property type="match status" value="1"/>
</dbReference>
<organism evidence="2 3">
    <name type="scientific">Urochloa decumbens</name>
    <dbReference type="NCBI Taxonomy" id="240449"/>
    <lineage>
        <taxon>Eukaryota</taxon>
        <taxon>Viridiplantae</taxon>
        <taxon>Streptophyta</taxon>
        <taxon>Embryophyta</taxon>
        <taxon>Tracheophyta</taxon>
        <taxon>Spermatophyta</taxon>
        <taxon>Magnoliopsida</taxon>
        <taxon>Liliopsida</taxon>
        <taxon>Poales</taxon>
        <taxon>Poaceae</taxon>
        <taxon>PACMAD clade</taxon>
        <taxon>Panicoideae</taxon>
        <taxon>Panicodae</taxon>
        <taxon>Paniceae</taxon>
        <taxon>Melinidinae</taxon>
        <taxon>Urochloa</taxon>
    </lineage>
</organism>
<evidence type="ECO:0000313" key="3">
    <source>
        <dbReference type="Proteomes" id="UP001497457"/>
    </source>
</evidence>
<gene>
    <name evidence="2" type="ORF">URODEC1_LOCUS8242</name>
</gene>
<evidence type="ECO:0000313" key="2">
    <source>
        <dbReference type="EMBL" id="CAL4899503.1"/>
    </source>
</evidence>
<dbReference type="AlphaFoldDB" id="A0ABC8VYL9"/>
<proteinExistence type="predicted"/>
<name>A0ABC8VYL9_9POAL</name>
<reference evidence="3" key="1">
    <citation type="submission" date="2024-06" db="EMBL/GenBank/DDBJ databases">
        <authorList>
            <person name="Ryan C."/>
        </authorList>
    </citation>
    <scope>NUCLEOTIDE SEQUENCE [LARGE SCALE GENOMIC DNA]</scope>
</reference>
<dbReference type="InterPro" id="IPR036047">
    <property type="entry name" value="F-box-like_dom_sf"/>
</dbReference>
<dbReference type="SUPFAM" id="SSF81383">
    <property type="entry name" value="F-box domain"/>
    <property type="match status" value="1"/>
</dbReference>
<dbReference type="PANTHER" id="PTHR38926:SF69">
    <property type="entry name" value="F-BOX DOMAIN-CONTAINING PROTEIN"/>
    <property type="match status" value="1"/>
</dbReference>
<keyword evidence="3" id="KW-1185">Reference proteome</keyword>
<dbReference type="EMBL" id="OZ075121">
    <property type="protein sequence ID" value="CAL4899503.1"/>
    <property type="molecule type" value="Genomic_DNA"/>
</dbReference>
<dbReference type="Pfam" id="PF12937">
    <property type="entry name" value="F-box-like"/>
    <property type="match status" value="1"/>
</dbReference>
<protein>
    <recommendedName>
        <fullName evidence="1">F-box domain-containing protein</fullName>
    </recommendedName>
</protein>
<sequence length="280" mass="31527">MGSSSSVPPPLAASGWAALPRDVLWSLFTDLGQHEVLSGAGLACAPWRHLARDEPALWRRIDLTAAAGDTVPGCWKEMALAAIDRSAGHCEAFWGRADDEVLLYLADRASYMKSLRITSSYDVSSKVFAELIKKFPLLEELQLVLKSDAYTTNSKEPHTNSWVELFQSACQACRNLHHFTVQLADKDMSYDSYSYYGSKDRSARRFSIPMMHGLHSLELFGGHLTMDVMMEIVDNCPSLESLHISGMPYLYGREEKELRDRCSKIKDLRLPDMDYDDYVS</sequence>
<accession>A0ABC8VYL9</accession>
<reference evidence="2 3" key="2">
    <citation type="submission" date="2024-10" db="EMBL/GenBank/DDBJ databases">
        <authorList>
            <person name="Ryan C."/>
        </authorList>
    </citation>
    <scope>NUCLEOTIDE SEQUENCE [LARGE SCALE GENOMIC DNA]</scope>
</reference>
<feature type="domain" description="F-box" evidence="1">
    <location>
        <begin position="16"/>
        <end position="63"/>
    </location>
</feature>
<dbReference type="Proteomes" id="UP001497457">
    <property type="component" value="Chromosome 11b"/>
</dbReference>